<dbReference type="OrthoDB" id="162969at2759"/>
<feature type="domain" description="DDE-1" evidence="1">
    <location>
        <begin position="2"/>
        <end position="104"/>
    </location>
</feature>
<evidence type="ECO:0000259" key="1">
    <source>
        <dbReference type="Pfam" id="PF03184"/>
    </source>
</evidence>
<dbReference type="Proteomes" id="UP000054538">
    <property type="component" value="Unassembled WGS sequence"/>
</dbReference>
<name>A0A0D0BZ00_9AGAM</name>
<gene>
    <name evidence="2" type="ORF">PAXRUDRAFT_18282</name>
</gene>
<organism evidence="2 3">
    <name type="scientific">Paxillus rubicundulus Ve08.2h10</name>
    <dbReference type="NCBI Taxonomy" id="930991"/>
    <lineage>
        <taxon>Eukaryota</taxon>
        <taxon>Fungi</taxon>
        <taxon>Dikarya</taxon>
        <taxon>Basidiomycota</taxon>
        <taxon>Agaricomycotina</taxon>
        <taxon>Agaricomycetes</taxon>
        <taxon>Agaricomycetidae</taxon>
        <taxon>Boletales</taxon>
        <taxon>Paxilineae</taxon>
        <taxon>Paxillaceae</taxon>
        <taxon>Paxillus</taxon>
    </lineage>
</organism>
<evidence type="ECO:0000313" key="2">
    <source>
        <dbReference type="EMBL" id="KIK76347.1"/>
    </source>
</evidence>
<keyword evidence="3" id="KW-1185">Reference proteome</keyword>
<evidence type="ECO:0000313" key="3">
    <source>
        <dbReference type="Proteomes" id="UP000054538"/>
    </source>
</evidence>
<sequence>MQNEQRKILLFQDNFSGHIIPDTLTNIQVKNFELNLTAHVQPIDQGIIQCFKAHYRAKFIHCAIDHYEAGITPSEIYNIDQLEAMRLTQDAWNEVDTTTIRNCWRKADILPDPETPLPAQPSLPISTLIHLTNVMNNPAVHAETLIENALDDLQATGALQALNWMDISALLNPALETCNIFDVTDEDIVESMMDVKKLWERNGGSDDDNDLDTDMPVPGLAHCNALWAAIILRKYVRSFDDPFACKLEVMLGSFGQWTHAVEMQGMKDMKLTDCFSHK</sequence>
<proteinExistence type="predicted"/>
<accession>A0A0D0BZ00</accession>
<reference evidence="2 3" key="1">
    <citation type="submission" date="2014-04" db="EMBL/GenBank/DDBJ databases">
        <authorList>
            <consortium name="DOE Joint Genome Institute"/>
            <person name="Kuo A."/>
            <person name="Kohler A."/>
            <person name="Jargeat P."/>
            <person name="Nagy L.G."/>
            <person name="Floudas D."/>
            <person name="Copeland A."/>
            <person name="Barry K.W."/>
            <person name="Cichocki N."/>
            <person name="Veneault-Fourrey C."/>
            <person name="LaButti K."/>
            <person name="Lindquist E.A."/>
            <person name="Lipzen A."/>
            <person name="Lundell T."/>
            <person name="Morin E."/>
            <person name="Murat C."/>
            <person name="Sun H."/>
            <person name="Tunlid A."/>
            <person name="Henrissat B."/>
            <person name="Grigoriev I.V."/>
            <person name="Hibbett D.S."/>
            <person name="Martin F."/>
            <person name="Nordberg H.P."/>
            <person name="Cantor M.N."/>
            <person name="Hua S.X."/>
        </authorList>
    </citation>
    <scope>NUCLEOTIDE SEQUENCE [LARGE SCALE GENOMIC DNA]</scope>
    <source>
        <strain evidence="2 3">Ve08.2h10</strain>
    </source>
</reference>
<reference evidence="3" key="2">
    <citation type="submission" date="2015-01" db="EMBL/GenBank/DDBJ databases">
        <title>Evolutionary Origins and Diversification of the Mycorrhizal Mutualists.</title>
        <authorList>
            <consortium name="DOE Joint Genome Institute"/>
            <consortium name="Mycorrhizal Genomics Consortium"/>
            <person name="Kohler A."/>
            <person name="Kuo A."/>
            <person name="Nagy L.G."/>
            <person name="Floudas D."/>
            <person name="Copeland A."/>
            <person name="Barry K.W."/>
            <person name="Cichocki N."/>
            <person name="Veneault-Fourrey C."/>
            <person name="LaButti K."/>
            <person name="Lindquist E.A."/>
            <person name="Lipzen A."/>
            <person name="Lundell T."/>
            <person name="Morin E."/>
            <person name="Murat C."/>
            <person name="Riley R."/>
            <person name="Ohm R."/>
            <person name="Sun H."/>
            <person name="Tunlid A."/>
            <person name="Henrissat B."/>
            <person name="Grigoriev I.V."/>
            <person name="Hibbett D.S."/>
            <person name="Martin F."/>
        </authorList>
    </citation>
    <scope>NUCLEOTIDE SEQUENCE [LARGE SCALE GENOMIC DNA]</scope>
    <source>
        <strain evidence="3">Ve08.2h10</strain>
    </source>
</reference>
<protein>
    <recommendedName>
        <fullName evidence="1">DDE-1 domain-containing protein</fullName>
    </recommendedName>
</protein>
<dbReference type="EMBL" id="KN827537">
    <property type="protein sequence ID" value="KIK76347.1"/>
    <property type="molecule type" value="Genomic_DNA"/>
</dbReference>
<dbReference type="InParanoid" id="A0A0D0BZ00"/>
<dbReference type="AlphaFoldDB" id="A0A0D0BZ00"/>
<dbReference type="GO" id="GO:0003676">
    <property type="term" value="F:nucleic acid binding"/>
    <property type="evidence" value="ECO:0007669"/>
    <property type="project" value="InterPro"/>
</dbReference>
<dbReference type="Pfam" id="PF03184">
    <property type="entry name" value="DDE_1"/>
    <property type="match status" value="1"/>
</dbReference>
<dbReference type="FunCoup" id="A0A0D0BZ00">
    <property type="interactions" value="185"/>
</dbReference>
<dbReference type="InterPro" id="IPR004875">
    <property type="entry name" value="DDE_SF_endonuclease_dom"/>
</dbReference>
<dbReference type="HOGENOM" id="CLU_018294_0_0_1"/>